<dbReference type="GO" id="GO:0140359">
    <property type="term" value="F:ABC-type transporter activity"/>
    <property type="evidence" value="ECO:0007669"/>
    <property type="project" value="InterPro"/>
</dbReference>
<dbReference type="Pfam" id="PF00005">
    <property type="entry name" value="ABC_tran"/>
    <property type="match status" value="1"/>
</dbReference>
<feature type="transmembrane region" description="Helical" evidence="11">
    <location>
        <begin position="197"/>
        <end position="218"/>
    </location>
</feature>
<evidence type="ECO:0000256" key="11">
    <source>
        <dbReference type="SAM" id="Phobius"/>
    </source>
</evidence>
<dbReference type="SUPFAM" id="SSF52540">
    <property type="entry name" value="P-loop containing nucleoside triphosphate hydrolases"/>
    <property type="match status" value="1"/>
</dbReference>
<dbReference type="InterPro" id="IPR036640">
    <property type="entry name" value="ABC1_TM_sf"/>
</dbReference>
<dbReference type="GO" id="GO:0034040">
    <property type="term" value="F:ATPase-coupled lipid transmembrane transporter activity"/>
    <property type="evidence" value="ECO:0007669"/>
    <property type="project" value="TreeGrafter"/>
</dbReference>
<accession>A0A178MPK9</accession>
<evidence type="ECO:0000256" key="8">
    <source>
        <dbReference type="ARBA" id="ARBA00022989"/>
    </source>
</evidence>
<feature type="transmembrane region" description="Helical" evidence="11">
    <location>
        <begin position="160"/>
        <end position="185"/>
    </location>
</feature>
<dbReference type="Proteomes" id="UP000078428">
    <property type="component" value="Unassembled WGS sequence"/>
</dbReference>
<organism evidence="15 16">
    <name type="scientific">Paramagnetospirillum marisnigri</name>
    <dbReference type="NCBI Taxonomy" id="1285242"/>
    <lineage>
        <taxon>Bacteria</taxon>
        <taxon>Pseudomonadati</taxon>
        <taxon>Pseudomonadota</taxon>
        <taxon>Alphaproteobacteria</taxon>
        <taxon>Rhodospirillales</taxon>
        <taxon>Magnetospirillaceae</taxon>
        <taxon>Paramagnetospirillum</taxon>
    </lineage>
</organism>
<dbReference type="GO" id="GO:0016887">
    <property type="term" value="F:ATP hydrolysis activity"/>
    <property type="evidence" value="ECO:0007669"/>
    <property type="project" value="InterPro"/>
</dbReference>
<evidence type="ECO:0000256" key="7">
    <source>
        <dbReference type="ARBA" id="ARBA00022927"/>
    </source>
</evidence>
<dbReference type="AlphaFoldDB" id="A0A178MPK9"/>
<dbReference type="GO" id="GO:0005524">
    <property type="term" value="F:ATP binding"/>
    <property type="evidence" value="ECO:0007669"/>
    <property type="project" value="UniProtKB-KW"/>
</dbReference>
<feature type="domain" description="ABC transmembrane type-1" evidence="13">
    <location>
        <begin position="162"/>
        <end position="443"/>
    </location>
</feature>
<dbReference type="InterPro" id="IPR027417">
    <property type="entry name" value="P-loop_NTPase"/>
</dbReference>
<dbReference type="PROSITE" id="PS50893">
    <property type="entry name" value="ABC_TRANSPORTER_2"/>
    <property type="match status" value="1"/>
</dbReference>
<keyword evidence="10" id="KW-0080">Bacteriocin transport</keyword>
<dbReference type="InterPro" id="IPR022514">
    <property type="entry name" value="NHPM_micro_ABC1"/>
</dbReference>
<dbReference type="InterPro" id="IPR005074">
    <property type="entry name" value="Peptidase_C39"/>
</dbReference>
<dbReference type="Gene3D" id="3.40.50.300">
    <property type="entry name" value="P-loop containing nucleotide triphosphate hydrolases"/>
    <property type="match status" value="1"/>
</dbReference>
<sequence>MTRRRCPTILQIQALECGAAALGMILAHYGRWVPLDELRVACGVSRDGSKAKNILAAARGYGLEAKGLKLSDLSAFADLKMPAILFWGMNHFLVLEGIGRDCVHVNDPALGRRAIGFDEFDEYFTGVVLTFAAGPGFVPGGRPPSFTAAVGRRLDRSWDAVALIILVSLFLVVPGIVIPAISRIFIDDVLGNGLNDWLMPLLLGMALTAVMRSALTWLRGVHQLRLQVKLGISASTQLFWQLLRLPMVFFTQRYVGDVAARIEASRRFADLVAGPLSDVAFNLICAVFYAIVMVLYDVRLAAIGIGLSLVNLAAIHAVAKLRENGAKRLERDEDKLASCSIEGVQLIETLKATGTEPDFFSEWTGLQALVLNGRRHLEILSGLLNALSPLLNGLTSAVVLGYGGLLAMDGAITLGALVAFQSLLASFAEPINRLTAVAEQYQSLKNTLVQLSDVTNTPVDSRFERHDSETEFPAKLAGYLEFRDVSFGYSPLSPPLLEGFSLALTPGSWVALVGGSGSGKSTLGKLAVGLLSPSAGAILLDGEPLAERPRRQVVSSLAQVSQDIFLFDDTIRNNITLWDPTVPEAVVVQAAKDACIHEFIATRAKAYDGHIAEGGRNLSGGQAQRIEIARALARCPSILVLDEATSALDPLTEIRVMENLRRRGCTVIVVAHRLSTIRDCDEIIVLSDGKVLQRGDHDSLRAIPGPYAELIRAE</sequence>
<keyword evidence="5" id="KW-0547">Nucleotide-binding</keyword>
<dbReference type="PANTHER" id="PTHR24221:SF654">
    <property type="entry name" value="ATP-BINDING CASSETTE SUB-FAMILY B MEMBER 6"/>
    <property type="match status" value="1"/>
</dbReference>
<evidence type="ECO:0000313" key="16">
    <source>
        <dbReference type="Proteomes" id="UP000078428"/>
    </source>
</evidence>
<dbReference type="SUPFAM" id="SSF90123">
    <property type="entry name" value="ABC transporter transmembrane region"/>
    <property type="match status" value="1"/>
</dbReference>
<dbReference type="InterPro" id="IPR011527">
    <property type="entry name" value="ABC1_TM_dom"/>
</dbReference>
<dbReference type="EMBL" id="LWQT01000053">
    <property type="protein sequence ID" value="OAN50493.1"/>
    <property type="molecule type" value="Genomic_DNA"/>
</dbReference>
<dbReference type="InterPro" id="IPR003593">
    <property type="entry name" value="AAA+_ATPase"/>
</dbReference>
<proteinExistence type="predicted"/>
<evidence type="ECO:0000256" key="6">
    <source>
        <dbReference type="ARBA" id="ARBA00022840"/>
    </source>
</evidence>
<feature type="transmembrane region" description="Helical" evidence="11">
    <location>
        <begin position="298"/>
        <end position="319"/>
    </location>
</feature>
<dbReference type="FunFam" id="3.40.50.300:FF:000299">
    <property type="entry name" value="ABC transporter ATP-binding protein/permease"/>
    <property type="match status" value="1"/>
</dbReference>
<dbReference type="PROSITE" id="PS50990">
    <property type="entry name" value="PEPTIDASE_C39"/>
    <property type="match status" value="1"/>
</dbReference>
<protein>
    <submittedName>
        <fullName evidence="15">NHLP family bacteriocin export ABC transporter peptidase/permease/ATPase</fullName>
    </submittedName>
</protein>
<comment type="subcellular location">
    <subcellularLocation>
        <location evidence="1">Cell membrane</location>
        <topology evidence="1">Multi-pass membrane protein</topology>
    </subcellularLocation>
</comment>
<dbReference type="GO" id="GO:0008233">
    <property type="term" value="F:peptidase activity"/>
    <property type="evidence" value="ECO:0007669"/>
    <property type="project" value="InterPro"/>
</dbReference>
<dbReference type="PROSITE" id="PS00211">
    <property type="entry name" value="ABC_TRANSPORTER_1"/>
    <property type="match status" value="1"/>
</dbReference>
<keyword evidence="2" id="KW-0813">Transport</keyword>
<dbReference type="GO" id="GO:0006508">
    <property type="term" value="P:proteolysis"/>
    <property type="evidence" value="ECO:0007669"/>
    <property type="project" value="InterPro"/>
</dbReference>
<evidence type="ECO:0000256" key="10">
    <source>
        <dbReference type="ARBA" id="ARBA00043264"/>
    </source>
</evidence>
<dbReference type="PANTHER" id="PTHR24221">
    <property type="entry name" value="ATP-BINDING CASSETTE SUB-FAMILY B"/>
    <property type="match status" value="1"/>
</dbReference>
<dbReference type="GO" id="GO:0043213">
    <property type="term" value="P:bacteriocin transport"/>
    <property type="evidence" value="ECO:0007669"/>
    <property type="project" value="UniProtKB-KW"/>
</dbReference>
<keyword evidence="16" id="KW-1185">Reference proteome</keyword>
<feature type="domain" description="ABC transporter" evidence="12">
    <location>
        <begin position="480"/>
        <end position="713"/>
    </location>
</feature>
<evidence type="ECO:0000256" key="4">
    <source>
        <dbReference type="ARBA" id="ARBA00022692"/>
    </source>
</evidence>
<feature type="transmembrane region" description="Helical" evidence="11">
    <location>
        <begin position="271"/>
        <end position="292"/>
    </location>
</feature>
<keyword evidence="3" id="KW-1003">Cell membrane</keyword>
<evidence type="ECO:0000256" key="1">
    <source>
        <dbReference type="ARBA" id="ARBA00004651"/>
    </source>
</evidence>
<dbReference type="Pfam" id="PF03412">
    <property type="entry name" value="Peptidase_C39"/>
    <property type="match status" value="1"/>
</dbReference>
<dbReference type="GO" id="GO:0015031">
    <property type="term" value="P:protein transport"/>
    <property type="evidence" value="ECO:0007669"/>
    <property type="project" value="UniProtKB-KW"/>
</dbReference>
<evidence type="ECO:0000259" key="14">
    <source>
        <dbReference type="PROSITE" id="PS50990"/>
    </source>
</evidence>
<name>A0A178MPK9_9PROT</name>
<keyword evidence="7" id="KW-0653">Protein transport</keyword>
<evidence type="ECO:0000256" key="2">
    <source>
        <dbReference type="ARBA" id="ARBA00022448"/>
    </source>
</evidence>
<dbReference type="InterPro" id="IPR017871">
    <property type="entry name" value="ABC_transporter-like_CS"/>
</dbReference>
<evidence type="ECO:0000256" key="3">
    <source>
        <dbReference type="ARBA" id="ARBA00022475"/>
    </source>
</evidence>
<dbReference type="InterPro" id="IPR003439">
    <property type="entry name" value="ABC_transporter-like_ATP-bd"/>
</dbReference>
<feature type="domain" description="Peptidase C39" evidence="14">
    <location>
        <begin position="11"/>
        <end position="131"/>
    </location>
</feature>
<keyword evidence="4 11" id="KW-0812">Transmembrane</keyword>
<dbReference type="OrthoDB" id="5288404at2"/>
<evidence type="ECO:0000256" key="9">
    <source>
        <dbReference type="ARBA" id="ARBA00023136"/>
    </source>
</evidence>
<evidence type="ECO:0000259" key="12">
    <source>
        <dbReference type="PROSITE" id="PS50893"/>
    </source>
</evidence>
<evidence type="ECO:0000313" key="15">
    <source>
        <dbReference type="EMBL" id="OAN50493.1"/>
    </source>
</evidence>
<reference evidence="15 16" key="1">
    <citation type="submission" date="2016-04" db="EMBL/GenBank/DDBJ databases">
        <title>Draft genome sequence of freshwater magnetotactic bacteria Magnetospirillum marisnigri SP-1 and Magnetospirillum moscoviense BB-1.</title>
        <authorList>
            <person name="Koziaeva V."/>
            <person name="Dziuba M.V."/>
            <person name="Ivanov T.M."/>
            <person name="Kuznetsov B."/>
            <person name="Grouzdev D.S."/>
        </authorList>
    </citation>
    <scope>NUCLEOTIDE SEQUENCE [LARGE SCALE GENOMIC DNA]</scope>
    <source>
        <strain evidence="15 16">SP-1</strain>
    </source>
</reference>
<dbReference type="Gene3D" id="1.20.1560.10">
    <property type="entry name" value="ABC transporter type 1, transmembrane domain"/>
    <property type="match status" value="1"/>
</dbReference>
<keyword evidence="8 11" id="KW-1133">Transmembrane helix</keyword>
<dbReference type="Pfam" id="PF00664">
    <property type="entry name" value="ABC_membrane"/>
    <property type="match status" value="1"/>
</dbReference>
<keyword evidence="9 11" id="KW-0472">Membrane</keyword>
<dbReference type="GO" id="GO:0005886">
    <property type="term" value="C:plasma membrane"/>
    <property type="evidence" value="ECO:0007669"/>
    <property type="project" value="UniProtKB-SubCell"/>
</dbReference>
<dbReference type="STRING" id="1285242.A6A04_18020"/>
<evidence type="ECO:0000256" key="5">
    <source>
        <dbReference type="ARBA" id="ARBA00022741"/>
    </source>
</evidence>
<dbReference type="Gene3D" id="3.90.70.10">
    <property type="entry name" value="Cysteine proteinases"/>
    <property type="match status" value="1"/>
</dbReference>
<dbReference type="NCBIfam" id="TIGR03796">
    <property type="entry name" value="NHLM_micro_ABC1"/>
    <property type="match status" value="1"/>
</dbReference>
<gene>
    <name evidence="15" type="ORF">A6A04_18020</name>
</gene>
<keyword evidence="6" id="KW-0067">ATP-binding</keyword>
<dbReference type="CDD" id="cd18569">
    <property type="entry name" value="ABC_6TM_NHLM_bacteriocin"/>
    <property type="match status" value="1"/>
</dbReference>
<evidence type="ECO:0000259" key="13">
    <source>
        <dbReference type="PROSITE" id="PS50929"/>
    </source>
</evidence>
<dbReference type="PROSITE" id="PS50929">
    <property type="entry name" value="ABC_TM1F"/>
    <property type="match status" value="1"/>
</dbReference>
<dbReference type="InterPro" id="IPR039421">
    <property type="entry name" value="Type_1_exporter"/>
</dbReference>
<comment type="caution">
    <text evidence="15">The sequence shown here is derived from an EMBL/GenBank/DDBJ whole genome shotgun (WGS) entry which is preliminary data.</text>
</comment>
<dbReference type="SMART" id="SM00382">
    <property type="entry name" value="AAA"/>
    <property type="match status" value="1"/>
</dbReference>